<feature type="compositionally biased region" description="Polar residues" evidence="1">
    <location>
        <begin position="404"/>
        <end position="415"/>
    </location>
</feature>
<dbReference type="GO" id="GO:0016036">
    <property type="term" value="P:cellular response to phosphate starvation"/>
    <property type="evidence" value="ECO:0007669"/>
    <property type="project" value="InterPro"/>
</dbReference>
<gene>
    <name evidence="2" type="ORF">CHLNCDRAFT_144154</name>
</gene>
<dbReference type="AlphaFoldDB" id="E1ZC13"/>
<feature type="compositionally biased region" description="Basic and acidic residues" evidence="1">
    <location>
        <begin position="116"/>
        <end position="126"/>
    </location>
</feature>
<dbReference type="EMBL" id="GL433841">
    <property type="protein sequence ID" value="EFN56732.1"/>
    <property type="molecule type" value="Genomic_DNA"/>
</dbReference>
<feature type="compositionally biased region" description="Low complexity" evidence="1">
    <location>
        <begin position="97"/>
        <end position="109"/>
    </location>
</feature>
<evidence type="ECO:0000313" key="2">
    <source>
        <dbReference type="EMBL" id="EFN56732.1"/>
    </source>
</evidence>
<dbReference type="GeneID" id="17356337"/>
<feature type="compositionally biased region" description="Low complexity" evidence="1">
    <location>
        <begin position="69"/>
        <end position="90"/>
    </location>
</feature>
<name>E1ZC13_CHLVA</name>
<feature type="region of interest" description="Disordered" evidence="1">
    <location>
        <begin position="242"/>
        <end position="394"/>
    </location>
</feature>
<dbReference type="KEGG" id="cvr:CHLNCDRAFT_144154"/>
<dbReference type="PANTHER" id="PTHR45978:SF7">
    <property type="entry name" value="SPX DOMAIN-CONTAINING PROTEIN 4"/>
    <property type="match status" value="1"/>
</dbReference>
<dbReference type="RefSeq" id="XP_005848834.1">
    <property type="nucleotide sequence ID" value="XM_005848772.1"/>
</dbReference>
<dbReference type="InParanoid" id="E1ZC13"/>
<protein>
    <recommendedName>
        <fullName evidence="4">SPX domain-containing protein</fullName>
    </recommendedName>
</protein>
<proteinExistence type="predicted"/>
<feature type="compositionally biased region" description="Low complexity" evidence="1">
    <location>
        <begin position="334"/>
        <end position="345"/>
    </location>
</feature>
<dbReference type="OrthoDB" id="6495301at2759"/>
<feature type="region of interest" description="Disordered" evidence="1">
    <location>
        <begin position="32"/>
        <end position="126"/>
    </location>
</feature>
<dbReference type="Proteomes" id="UP000008141">
    <property type="component" value="Unassembled WGS sequence"/>
</dbReference>
<keyword evidence="3" id="KW-1185">Reference proteome</keyword>
<feature type="region of interest" description="Disordered" evidence="1">
    <location>
        <begin position="404"/>
        <end position="423"/>
    </location>
</feature>
<evidence type="ECO:0000313" key="3">
    <source>
        <dbReference type="Proteomes" id="UP000008141"/>
    </source>
</evidence>
<organism evidence="3">
    <name type="scientific">Chlorella variabilis</name>
    <name type="common">Green alga</name>
    <dbReference type="NCBI Taxonomy" id="554065"/>
    <lineage>
        <taxon>Eukaryota</taxon>
        <taxon>Viridiplantae</taxon>
        <taxon>Chlorophyta</taxon>
        <taxon>core chlorophytes</taxon>
        <taxon>Trebouxiophyceae</taxon>
        <taxon>Chlorellales</taxon>
        <taxon>Chlorellaceae</taxon>
        <taxon>Chlorella clade</taxon>
        <taxon>Chlorella</taxon>
    </lineage>
</organism>
<evidence type="ECO:0000256" key="1">
    <source>
        <dbReference type="SAM" id="MobiDB-lite"/>
    </source>
</evidence>
<accession>E1ZC13</accession>
<feature type="compositionally biased region" description="Low complexity" evidence="1">
    <location>
        <begin position="272"/>
        <end position="294"/>
    </location>
</feature>
<feature type="compositionally biased region" description="Low complexity" evidence="1">
    <location>
        <begin position="354"/>
        <end position="374"/>
    </location>
</feature>
<reference evidence="2 3" key="1">
    <citation type="journal article" date="2010" name="Plant Cell">
        <title>The Chlorella variabilis NC64A genome reveals adaptation to photosymbiosis, coevolution with viruses, and cryptic sex.</title>
        <authorList>
            <person name="Blanc G."/>
            <person name="Duncan G."/>
            <person name="Agarkova I."/>
            <person name="Borodovsky M."/>
            <person name="Gurnon J."/>
            <person name="Kuo A."/>
            <person name="Lindquist E."/>
            <person name="Lucas S."/>
            <person name="Pangilinan J."/>
            <person name="Polle J."/>
            <person name="Salamov A."/>
            <person name="Terry A."/>
            <person name="Yamada T."/>
            <person name="Dunigan D.D."/>
            <person name="Grigoriev I.V."/>
            <person name="Claverie J.M."/>
            <person name="Van Etten J.L."/>
        </authorList>
    </citation>
    <scope>NUCLEOTIDE SEQUENCE [LARGE SCALE GENOMIC DNA]</scope>
    <source>
        <strain evidence="2 3">NC64A</strain>
    </source>
</reference>
<evidence type="ECO:0008006" key="4">
    <source>
        <dbReference type="Google" id="ProtNLM"/>
    </source>
</evidence>
<dbReference type="InterPro" id="IPR031142">
    <property type="entry name" value="SPX_prot"/>
</dbReference>
<sequence length="423" mass="43683">MKFARTLEEDQQPELYALYKQLKKSLRILDNPADAGSTVEPPQLPSSSSDDEMAGDGGWDAAAEPPPAAAAAAGEAAQAQAQPAAAQAGEQHGGQQPGQQPGAGQQQQQQEEEGEREPGVERPDPEQEARFVALVEQCVQQLNEDYLSKEELLIIKADLAQSAAAAAASREELLAAYGSVVNVHGELVLLCHWSMMAYTGIVKEVRDLVRAAEQQIAALGARLGLAPALAPTAGTAAAAAVRDPASEQQPLGGLLDCGAAPTPPTPADADDPQQQHVQQQQQQQQQEAVEVVAASGRSLLKRDRSKTYTPGRPRTSKRHEPLAGAEGGQHTTPQSSGSSMQASQGAAGGGGGSAHQQQRGASGSGTPAGDSPAAGGPGDAAGGAPRRASIMQRTRAALQLWKSLRSNAATPSTVVGQPKPPQL</sequence>
<dbReference type="PANTHER" id="PTHR45978">
    <property type="entry name" value="SPX DOMAIN-CONTAINING PROTEIN 3"/>
    <property type="match status" value="1"/>
</dbReference>